<evidence type="ECO:0000256" key="2">
    <source>
        <dbReference type="ARBA" id="ARBA00023002"/>
    </source>
</evidence>
<proteinExistence type="predicted"/>
<dbReference type="PANTHER" id="PTHR47706">
    <property type="entry name" value="NMRA-LIKE FAMILY PROTEIN"/>
    <property type="match status" value="1"/>
</dbReference>
<evidence type="ECO:0000313" key="5">
    <source>
        <dbReference type="Proteomes" id="UP000236546"/>
    </source>
</evidence>
<dbReference type="InterPro" id="IPR051609">
    <property type="entry name" value="NmrA/Isoflavone_reductase-like"/>
</dbReference>
<comment type="caution">
    <text evidence="4">The sequence shown here is derived from an EMBL/GenBank/DDBJ whole genome shotgun (WGS) entry which is preliminary data.</text>
</comment>
<reference evidence="4 5" key="1">
    <citation type="submission" date="2017-02" db="EMBL/GenBank/DDBJ databases">
        <title>Genomes of Trichoderma spp. with biocontrol activity.</title>
        <authorList>
            <person name="Gardiner D."/>
            <person name="Kazan K."/>
            <person name="Vos C."/>
            <person name="Harvey P."/>
        </authorList>
    </citation>
    <scope>NUCLEOTIDE SEQUENCE [LARGE SCALE GENOMIC DNA]</scope>
    <source>
        <strain evidence="4 5">A5MH</strain>
    </source>
</reference>
<gene>
    <name evidence="4" type="ORF">TGAMA5MH_01002</name>
</gene>
<dbReference type="EMBL" id="MTYH01000012">
    <property type="protein sequence ID" value="PNP47950.1"/>
    <property type="molecule type" value="Genomic_DNA"/>
</dbReference>
<evidence type="ECO:0000259" key="3">
    <source>
        <dbReference type="Pfam" id="PF05368"/>
    </source>
</evidence>
<dbReference type="OrthoDB" id="9984533at2759"/>
<feature type="domain" description="NmrA-like" evidence="3">
    <location>
        <begin position="5"/>
        <end position="191"/>
    </location>
</feature>
<dbReference type="GO" id="GO:0016491">
    <property type="term" value="F:oxidoreductase activity"/>
    <property type="evidence" value="ECO:0007669"/>
    <property type="project" value="UniProtKB-KW"/>
</dbReference>
<dbReference type="InterPro" id="IPR045312">
    <property type="entry name" value="PCBER-like"/>
</dbReference>
<dbReference type="PANTHER" id="PTHR47706:SF9">
    <property type="entry name" value="NMRA-LIKE DOMAIN-CONTAINING PROTEIN-RELATED"/>
    <property type="match status" value="1"/>
</dbReference>
<keyword evidence="2" id="KW-0560">Oxidoreductase</keyword>
<accession>A0A2K0TR06</accession>
<dbReference type="InterPro" id="IPR008030">
    <property type="entry name" value="NmrA-like"/>
</dbReference>
<dbReference type="SUPFAM" id="SSF51735">
    <property type="entry name" value="NAD(P)-binding Rossmann-fold domains"/>
    <property type="match status" value="1"/>
</dbReference>
<dbReference type="Proteomes" id="UP000236546">
    <property type="component" value="Unassembled WGS sequence"/>
</dbReference>
<sequence>MSEIKKVIVVGAGGYLNPVVISSLQSHGFSVSVLVRDTSNVVSPAGATVYRTDYSESSLLLAFKGQDAVVNTITMPDFEVQKKMIDVAVLAGVKRFIPAEFGIDTSKEETVEIMTFLKMKPRIIQYLRSIQDKITWTGIITGPFFDWSLRQGFFSFNVPSRTAYIHQPGYHTHRFSWSNLANVAEAVAHVLFSKNFPIVDNRYVHVRSFNASQDEILESLVSATRRVDIARGQDHTEWKIIDVDLEEKVLEARNKLAQGDTSGLGYILSKAIYHTGGNYDEEGVVMNEHLGMKLEEGLDATVEREVARLLS</sequence>
<name>A0A2K0TR06_9HYPO</name>
<keyword evidence="1" id="KW-0521">NADP</keyword>
<dbReference type="CDD" id="cd05259">
    <property type="entry name" value="PCBER_SDR_a"/>
    <property type="match status" value="1"/>
</dbReference>
<evidence type="ECO:0000256" key="1">
    <source>
        <dbReference type="ARBA" id="ARBA00022857"/>
    </source>
</evidence>
<protein>
    <recommendedName>
        <fullName evidence="3">NmrA-like domain-containing protein</fullName>
    </recommendedName>
</protein>
<evidence type="ECO:0000313" key="4">
    <source>
        <dbReference type="EMBL" id="PNP47950.1"/>
    </source>
</evidence>
<dbReference type="Gene3D" id="3.40.50.720">
    <property type="entry name" value="NAD(P)-binding Rossmann-like Domain"/>
    <property type="match status" value="1"/>
</dbReference>
<organism evidence="4 5">
    <name type="scientific">Trichoderma gamsii</name>
    <dbReference type="NCBI Taxonomy" id="398673"/>
    <lineage>
        <taxon>Eukaryota</taxon>
        <taxon>Fungi</taxon>
        <taxon>Dikarya</taxon>
        <taxon>Ascomycota</taxon>
        <taxon>Pezizomycotina</taxon>
        <taxon>Sordariomycetes</taxon>
        <taxon>Hypocreomycetidae</taxon>
        <taxon>Hypocreales</taxon>
        <taxon>Hypocreaceae</taxon>
        <taxon>Trichoderma</taxon>
    </lineage>
</organism>
<dbReference type="AlphaFoldDB" id="A0A2K0TR06"/>
<dbReference type="InterPro" id="IPR036291">
    <property type="entry name" value="NAD(P)-bd_dom_sf"/>
</dbReference>
<dbReference type="Pfam" id="PF05368">
    <property type="entry name" value="NmrA"/>
    <property type="match status" value="1"/>
</dbReference>